<dbReference type="InterPro" id="IPR003593">
    <property type="entry name" value="AAA+_ATPase"/>
</dbReference>
<dbReference type="GO" id="GO:0140359">
    <property type="term" value="F:ABC-type transporter activity"/>
    <property type="evidence" value="ECO:0007669"/>
    <property type="project" value="InterPro"/>
</dbReference>
<evidence type="ECO:0000313" key="12">
    <source>
        <dbReference type="EMBL" id="OMJ08797.1"/>
    </source>
</evidence>
<feature type="transmembrane region" description="Helical" evidence="10">
    <location>
        <begin position="562"/>
        <end position="582"/>
    </location>
</feature>
<dbReference type="PANTHER" id="PTHR19229">
    <property type="entry name" value="ATP-BINDING CASSETTE TRANSPORTER SUBFAMILY A ABCA"/>
    <property type="match status" value="1"/>
</dbReference>
<dbReference type="InterPro" id="IPR027417">
    <property type="entry name" value="P-loop_NTPase"/>
</dbReference>
<dbReference type="GO" id="GO:0016887">
    <property type="term" value="F:ATP hydrolysis activity"/>
    <property type="evidence" value="ECO:0007669"/>
    <property type="project" value="InterPro"/>
</dbReference>
<feature type="transmembrane region" description="Helical" evidence="10">
    <location>
        <begin position="531"/>
        <end position="550"/>
    </location>
</feature>
<proteinExistence type="inferred from homology"/>
<dbReference type="Proteomes" id="UP000187283">
    <property type="component" value="Unassembled WGS sequence"/>
</dbReference>
<evidence type="ECO:0000256" key="9">
    <source>
        <dbReference type="ARBA" id="ARBA00023136"/>
    </source>
</evidence>
<dbReference type="SUPFAM" id="SSF52540">
    <property type="entry name" value="P-loop containing nucleoside triphosphate hydrolases"/>
    <property type="match status" value="1"/>
</dbReference>
<feature type="transmembrane region" description="Helical" evidence="10">
    <location>
        <begin position="454"/>
        <end position="472"/>
    </location>
</feature>
<dbReference type="InterPro" id="IPR017871">
    <property type="entry name" value="ABC_transporter-like_CS"/>
</dbReference>
<feature type="domain" description="ABC transporter" evidence="11">
    <location>
        <begin position="717"/>
        <end position="947"/>
    </location>
</feature>
<keyword evidence="9 10" id="KW-0472">Membrane</keyword>
<evidence type="ECO:0000256" key="6">
    <source>
        <dbReference type="ARBA" id="ARBA00022741"/>
    </source>
</evidence>
<dbReference type="Pfam" id="PF00005">
    <property type="entry name" value="ABC_tran"/>
    <property type="match status" value="1"/>
</dbReference>
<keyword evidence="4 10" id="KW-0812">Transmembrane</keyword>
<gene>
    <name evidence="12" type="ORF">AYI70_g11321</name>
</gene>
<protein>
    <submittedName>
        <fullName evidence="12">ABC transporter A family member 7</fullName>
    </submittedName>
</protein>
<comment type="subcellular location">
    <subcellularLocation>
        <location evidence="1">Membrane</location>
        <topology evidence="1">Multi-pass membrane protein</topology>
    </subcellularLocation>
</comment>
<comment type="caution">
    <text evidence="12">The sequence shown here is derived from an EMBL/GenBank/DDBJ whole genome shotgun (WGS) entry which is preliminary data.</text>
</comment>
<dbReference type="InterPro" id="IPR026082">
    <property type="entry name" value="ABCA"/>
</dbReference>
<dbReference type="GO" id="GO:0005319">
    <property type="term" value="F:lipid transporter activity"/>
    <property type="evidence" value="ECO:0007669"/>
    <property type="project" value="TreeGrafter"/>
</dbReference>
<evidence type="ECO:0000256" key="1">
    <source>
        <dbReference type="ARBA" id="ARBA00004141"/>
    </source>
</evidence>
<dbReference type="FunFam" id="3.40.50.300:FF:000665">
    <property type="entry name" value="ABC transporter A family member 2"/>
    <property type="match status" value="1"/>
</dbReference>
<dbReference type="CDD" id="cd03263">
    <property type="entry name" value="ABC_subfamily_A"/>
    <property type="match status" value="1"/>
</dbReference>
<reference evidence="12 13" key="1">
    <citation type="submission" date="2017-01" db="EMBL/GenBank/DDBJ databases">
        <authorList>
            <person name="Mah S.A."/>
            <person name="Swanson W.J."/>
            <person name="Moy G.W."/>
            <person name="Vacquier V.D."/>
        </authorList>
    </citation>
    <scope>NUCLEOTIDE SEQUENCE [LARGE SCALE GENOMIC DNA]</scope>
    <source>
        <strain evidence="12 13">GSMNP</strain>
    </source>
</reference>
<evidence type="ECO:0000256" key="7">
    <source>
        <dbReference type="ARBA" id="ARBA00022840"/>
    </source>
</evidence>
<evidence type="ECO:0000256" key="2">
    <source>
        <dbReference type="ARBA" id="ARBA00008869"/>
    </source>
</evidence>
<dbReference type="Gene3D" id="3.40.50.300">
    <property type="entry name" value="P-loop containing nucleotide triphosphate hydrolases"/>
    <property type="match status" value="1"/>
</dbReference>
<sequence>MLADSTQNTSNQRKSYQIRALVRSKLSYQKRQYRTNILCVALCPIMMVAIGGILGIVIHNLISDRFPRTSYVTCSNENSLDENNLPLFFFSKELLPIIPGNTLPHSLPNTDYYALNHYLLPFVIADSTNQVPRFSLSDNTPSCGWSYNKNYTYSSPYFINPNVNISARLDSTEKPDPKGGWFNIRVLATNQVKFYLNQKLPWMLVKDTPTHDAGFIKQTVPIQIPTSLILSPETVSGTSIQSFIESNQTQTAISSSNSTGLLEMLDKKLYLNFNQSSIPGIPFIPSTLTPVPWYEPVDNIDSSTISPFEVDDILSDYIRTTIKRFQQLDVSIFNSLRRGVSNNNDSPSLIYYFGNITPIVSDMPWGALLFDTVNSSNKTWKYTIQIGNNDQISNAGSLPSVTQQQMTQQTLLGNGFLRSALNKMDANIVHTLRAMPQLYYFEFNIPFGSILGSSLYPFGISFMICIFVLILVKEKEDRILVMMQMNGLKYSYYYISHYIHFLILSIWTCFFFVLAGRLFNLELFTKTDIKIIILLMFLWSNAQISVAFFISSFFSRIRTSQLFVYLVVLWGVIVDAAISLIYTDRAPIAYLIWPPFAMYRALSKLNVASISTERPSYKMSDIVPGDDLFIYIIALFLGWLVYLILAIYLNMVISTEYGTRRPWHFFITDLIKIFNSDKIKVYNTDTFDESELQFEDEDVKAERNRVLVTGDSNTDTLILNRLRKVYSSGKAAVKDVTLSIENGTIFGLLGPNGAGKTSIISIVTGLYKMTSGSANLAGFDVRTETDQVYRNFGICPQHDILWDDLSISEHLYFYARLKGIPKPQEDQLVTDTIEKVKLTSIRNRIARKLSGGEKRRLSIAISFVGNPSVVFLDEPTTGLDPEVRRVVWNIINENKLGKTIILTTHSMEEAEVLCNRIGIMAHGTMRCLGTPLRLKQKYGSGFLVSISADAAHLHLAKNFIESLLPDKHKIVDSHLNGASWEFVPYDGLIPNLYYEINAKKSNYYIDNWSISQTSLDEVFLRIIGEDESSDKA</sequence>
<organism evidence="12 13">
    <name type="scientific">Smittium culicis</name>
    <dbReference type="NCBI Taxonomy" id="133412"/>
    <lineage>
        <taxon>Eukaryota</taxon>
        <taxon>Fungi</taxon>
        <taxon>Fungi incertae sedis</taxon>
        <taxon>Zoopagomycota</taxon>
        <taxon>Kickxellomycotina</taxon>
        <taxon>Harpellomycetes</taxon>
        <taxon>Harpellales</taxon>
        <taxon>Legeriomycetaceae</taxon>
        <taxon>Smittium</taxon>
    </lineage>
</organism>
<dbReference type="EMBL" id="LSSN01005683">
    <property type="protein sequence ID" value="OMJ08797.1"/>
    <property type="molecule type" value="Genomic_DNA"/>
</dbReference>
<dbReference type="SMART" id="SM00382">
    <property type="entry name" value="AAA"/>
    <property type="match status" value="1"/>
</dbReference>
<keyword evidence="8 10" id="KW-1133">Transmembrane helix</keyword>
<keyword evidence="5" id="KW-0677">Repeat</keyword>
<evidence type="ECO:0000256" key="3">
    <source>
        <dbReference type="ARBA" id="ARBA00022448"/>
    </source>
</evidence>
<name>A0A1R1X2H7_9FUNG</name>
<evidence type="ECO:0000256" key="10">
    <source>
        <dbReference type="SAM" id="Phobius"/>
    </source>
</evidence>
<dbReference type="GO" id="GO:0016020">
    <property type="term" value="C:membrane"/>
    <property type="evidence" value="ECO:0007669"/>
    <property type="project" value="UniProtKB-SubCell"/>
</dbReference>
<accession>A0A1R1X2H7</accession>
<evidence type="ECO:0000256" key="4">
    <source>
        <dbReference type="ARBA" id="ARBA00022692"/>
    </source>
</evidence>
<dbReference type="PANTHER" id="PTHR19229:SF36">
    <property type="entry name" value="ATP-BINDING CASSETTE SUB-FAMILY A MEMBER 2"/>
    <property type="match status" value="1"/>
</dbReference>
<feature type="transmembrane region" description="Helical" evidence="10">
    <location>
        <begin position="37"/>
        <end position="62"/>
    </location>
</feature>
<keyword evidence="6" id="KW-0547">Nucleotide-binding</keyword>
<dbReference type="PROSITE" id="PS50893">
    <property type="entry name" value="ABC_TRANSPORTER_2"/>
    <property type="match status" value="1"/>
</dbReference>
<dbReference type="GO" id="GO:0005524">
    <property type="term" value="F:ATP binding"/>
    <property type="evidence" value="ECO:0007669"/>
    <property type="project" value="UniProtKB-KW"/>
</dbReference>
<comment type="similarity">
    <text evidence="2">Belongs to the ABC transporter superfamily. ABCA family.</text>
</comment>
<dbReference type="InterPro" id="IPR003439">
    <property type="entry name" value="ABC_transporter-like_ATP-bd"/>
</dbReference>
<evidence type="ECO:0000259" key="11">
    <source>
        <dbReference type="PROSITE" id="PS50893"/>
    </source>
</evidence>
<keyword evidence="13" id="KW-1185">Reference proteome</keyword>
<dbReference type="Pfam" id="PF12698">
    <property type="entry name" value="ABC2_membrane_3"/>
    <property type="match status" value="1"/>
</dbReference>
<feature type="transmembrane region" description="Helical" evidence="10">
    <location>
        <begin position="492"/>
        <end position="519"/>
    </location>
</feature>
<dbReference type="STRING" id="133412.A0A1R1X2H7"/>
<feature type="transmembrane region" description="Helical" evidence="10">
    <location>
        <begin position="628"/>
        <end position="649"/>
    </location>
</feature>
<dbReference type="InterPro" id="IPR013525">
    <property type="entry name" value="ABC2_TM"/>
</dbReference>
<dbReference type="OrthoDB" id="8061355at2759"/>
<evidence type="ECO:0000313" key="13">
    <source>
        <dbReference type="Proteomes" id="UP000187283"/>
    </source>
</evidence>
<keyword evidence="7" id="KW-0067">ATP-binding</keyword>
<evidence type="ECO:0000256" key="8">
    <source>
        <dbReference type="ARBA" id="ARBA00022989"/>
    </source>
</evidence>
<evidence type="ECO:0000256" key="5">
    <source>
        <dbReference type="ARBA" id="ARBA00022737"/>
    </source>
</evidence>
<keyword evidence="3" id="KW-0813">Transport</keyword>
<dbReference type="PROSITE" id="PS00211">
    <property type="entry name" value="ABC_TRANSPORTER_1"/>
    <property type="match status" value="1"/>
</dbReference>
<dbReference type="AlphaFoldDB" id="A0A1R1X2H7"/>